<dbReference type="Gene3D" id="3.90.245.10">
    <property type="entry name" value="Ribonucleoside hydrolase-like"/>
    <property type="match status" value="1"/>
</dbReference>
<gene>
    <name evidence="4" type="primary">rihB</name>
    <name evidence="4" type="ORF">Q31a_33520</name>
</gene>
<dbReference type="KEGG" id="ahel:Q31a_33520"/>
<evidence type="ECO:0000259" key="3">
    <source>
        <dbReference type="Pfam" id="PF01156"/>
    </source>
</evidence>
<dbReference type="InterPro" id="IPR023186">
    <property type="entry name" value="IUNH"/>
</dbReference>
<keyword evidence="1 4" id="KW-0378">Hydrolase</keyword>
<dbReference type="Pfam" id="PF01156">
    <property type="entry name" value="IU_nuc_hydro"/>
    <property type="match status" value="1"/>
</dbReference>
<dbReference type="CDD" id="cd00455">
    <property type="entry name" value="nuc_hydro"/>
    <property type="match status" value="1"/>
</dbReference>
<organism evidence="4 5">
    <name type="scientific">Aureliella helgolandensis</name>
    <dbReference type="NCBI Taxonomy" id="2527968"/>
    <lineage>
        <taxon>Bacteria</taxon>
        <taxon>Pseudomonadati</taxon>
        <taxon>Planctomycetota</taxon>
        <taxon>Planctomycetia</taxon>
        <taxon>Pirellulales</taxon>
        <taxon>Pirellulaceae</taxon>
        <taxon>Aureliella</taxon>
    </lineage>
</organism>
<dbReference type="SUPFAM" id="SSF53590">
    <property type="entry name" value="Nucleoside hydrolase"/>
    <property type="match status" value="1"/>
</dbReference>
<dbReference type="AlphaFoldDB" id="A0A518G8X7"/>
<dbReference type="GO" id="GO:0050263">
    <property type="term" value="F:ribosylpyrimidine nucleosidase activity"/>
    <property type="evidence" value="ECO:0007669"/>
    <property type="project" value="UniProtKB-EC"/>
</dbReference>
<evidence type="ECO:0000256" key="1">
    <source>
        <dbReference type="ARBA" id="ARBA00022801"/>
    </source>
</evidence>
<dbReference type="OrthoDB" id="9797882at2"/>
<name>A0A518G8X7_9BACT</name>
<dbReference type="EMBL" id="CP036298">
    <property type="protein sequence ID" value="QDV25030.1"/>
    <property type="molecule type" value="Genomic_DNA"/>
</dbReference>
<dbReference type="PANTHER" id="PTHR12304">
    <property type="entry name" value="INOSINE-URIDINE PREFERRING NUCLEOSIDE HYDROLASE"/>
    <property type="match status" value="1"/>
</dbReference>
<dbReference type="GO" id="GO:0005829">
    <property type="term" value="C:cytosol"/>
    <property type="evidence" value="ECO:0007669"/>
    <property type="project" value="TreeGrafter"/>
</dbReference>
<feature type="domain" description="Inosine/uridine-preferring nucleoside hydrolase" evidence="3">
    <location>
        <begin position="5"/>
        <end position="300"/>
    </location>
</feature>
<proteinExistence type="predicted"/>
<dbReference type="InterPro" id="IPR001910">
    <property type="entry name" value="Inosine/uridine_hydrolase_dom"/>
</dbReference>
<evidence type="ECO:0000256" key="2">
    <source>
        <dbReference type="ARBA" id="ARBA00023295"/>
    </source>
</evidence>
<sequence>MARKVIIDCDPGIDDAIGLCMALFDPRLEVVAITACAGTVDADQATQNVRALVENLDPPRMPRIGSALEAEAGAAVNNGTLLHGDDGLGNSNWLPISRQHSMPSDKLISDCLRTDPGKITIVTMGPLTGIAKAISRDPAIVPMVDRIVIAGGSVTGVGNVTATAEFNMHFDPLSARAVFQSATTKSLIPRELCDQLNFGWELVEKLPPNYMKVGKVLHQIVPHLCRTTRQHLGQETIELHAVLPILMLVEPMLFDWEEMAGDVEVNGDLTRGATVFDRRTPRKWRPNMEVATSLDADAIRDAFYNCLKFAAQNS</sequence>
<dbReference type="GO" id="GO:0008477">
    <property type="term" value="F:purine nucleosidase activity"/>
    <property type="evidence" value="ECO:0007669"/>
    <property type="project" value="TreeGrafter"/>
</dbReference>
<dbReference type="RefSeq" id="WP_145079566.1">
    <property type="nucleotide sequence ID" value="NZ_CP036298.1"/>
</dbReference>
<evidence type="ECO:0000313" key="4">
    <source>
        <dbReference type="EMBL" id="QDV25030.1"/>
    </source>
</evidence>
<dbReference type="Proteomes" id="UP000318017">
    <property type="component" value="Chromosome"/>
</dbReference>
<dbReference type="EC" id="3.2.2.8" evidence="4"/>
<dbReference type="GO" id="GO:0006152">
    <property type="term" value="P:purine nucleoside catabolic process"/>
    <property type="evidence" value="ECO:0007669"/>
    <property type="project" value="TreeGrafter"/>
</dbReference>
<dbReference type="PANTHER" id="PTHR12304:SF4">
    <property type="entry name" value="URIDINE NUCLEOSIDASE"/>
    <property type="match status" value="1"/>
</dbReference>
<reference evidence="4 5" key="1">
    <citation type="submission" date="2019-02" db="EMBL/GenBank/DDBJ databases">
        <title>Deep-cultivation of Planctomycetes and their phenomic and genomic characterization uncovers novel biology.</title>
        <authorList>
            <person name="Wiegand S."/>
            <person name="Jogler M."/>
            <person name="Boedeker C."/>
            <person name="Pinto D."/>
            <person name="Vollmers J."/>
            <person name="Rivas-Marin E."/>
            <person name="Kohn T."/>
            <person name="Peeters S.H."/>
            <person name="Heuer A."/>
            <person name="Rast P."/>
            <person name="Oberbeckmann S."/>
            <person name="Bunk B."/>
            <person name="Jeske O."/>
            <person name="Meyerdierks A."/>
            <person name="Storesund J.E."/>
            <person name="Kallscheuer N."/>
            <person name="Luecker S."/>
            <person name="Lage O.M."/>
            <person name="Pohl T."/>
            <person name="Merkel B.J."/>
            <person name="Hornburger P."/>
            <person name="Mueller R.-W."/>
            <person name="Bruemmer F."/>
            <person name="Labrenz M."/>
            <person name="Spormann A.M."/>
            <person name="Op den Camp H."/>
            <person name="Overmann J."/>
            <person name="Amann R."/>
            <person name="Jetten M.S.M."/>
            <person name="Mascher T."/>
            <person name="Medema M.H."/>
            <person name="Devos D.P."/>
            <person name="Kaster A.-K."/>
            <person name="Ovreas L."/>
            <person name="Rohde M."/>
            <person name="Galperin M.Y."/>
            <person name="Jogler C."/>
        </authorList>
    </citation>
    <scope>NUCLEOTIDE SEQUENCE [LARGE SCALE GENOMIC DNA]</scope>
    <source>
        <strain evidence="4 5">Q31a</strain>
    </source>
</reference>
<dbReference type="InterPro" id="IPR036452">
    <property type="entry name" value="Ribo_hydro-like"/>
</dbReference>
<keyword evidence="2 4" id="KW-0326">Glycosidase</keyword>
<evidence type="ECO:0000313" key="5">
    <source>
        <dbReference type="Proteomes" id="UP000318017"/>
    </source>
</evidence>
<keyword evidence="5" id="KW-1185">Reference proteome</keyword>
<accession>A0A518G8X7</accession>
<protein>
    <submittedName>
        <fullName evidence="4">Pyrimidine-specific ribonucleoside hydrolase RihB</fullName>
        <ecNumber evidence="4">3.2.2.8</ecNumber>
    </submittedName>
</protein>